<reference evidence="3" key="1">
    <citation type="submission" date="2022-11" db="UniProtKB">
        <authorList>
            <consortium name="WormBaseParasite"/>
        </authorList>
    </citation>
    <scope>IDENTIFICATION</scope>
</reference>
<accession>A0A915J776</accession>
<organism evidence="2 3">
    <name type="scientific">Romanomermis culicivorax</name>
    <name type="common">Nematode worm</name>
    <dbReference type="NCBI Taxonomy" id="13658"/>
    <lineage>
        <taxon>Eukaryota</taxon>
        <taxon>Metazoa</taxon>
        <taxon>Ecdysozoa</taxon>
        <taxon>Nematoda</taxon>
        <taxon>Enoplea</taxon>
        <taxon>Dorylaimia</taxon>
        <taxon>Mermithida</taxon>
        <taxon>Mermithoidea</taxon>
        <taxon>Mermithidae</taxon>
        <taxon>Romanomermis</taxon>
    </lineage>
</organism>
<sequence>MGKGARNCQQALMCEWWHTEHHVEYGNPQHLQDNLFFFIDGQPVCRFYVEKVHQDKVAALFKMREVDNPMGKQFAQYVSFALTNGQTYVINTTCLLEKEWTLTPGLRYPMREDTEPMDYPTAYTPRNPLQIRPEFVSNSFQERTLALDMPWYTSTYTPSAELVSKVPLNCPSISQTGQAGGSGQVKTQLRVLTPLIKTQQPALVSRARQATAVAVMVPPPTQRAVAQRTPVPQVQQPAEAELEVVTIMRTVPMAPAVLPAKIKQLLSKIRNSDSESSSEEEEEGEILESEGQTAEEKDSMEAKTQQQENEEEKIQTQIDEATTKISDQPTGAKGQTPRRPHADCKLRKTHQGILQVWGTGLLCNLRGIAKELAITAPIKANNNNINNMVAAKELLTVEDRDTQIIVPINRRLKLA</sequence>
<keyword evidence="2" id="KW-1185">Reference proteome</keyword>
<evidence type="ECO:0000313" key="3">
    <source>
        <dbReference type="WBParaSite" id="nRc.2.0.1.t21593-RA"/>
    </source>
</evidence>
<evidence type="ECO:0000256" key="1">
    <source>
        <dbReference type="SAM" id="MobiDB-lite"/>
    </source>
</evidence>
<dbReference type="Proteomes" id="UP000887565">
    <property type="component" value="Unplaced"/>
</dbReference>
<dbReference type="WBParaSite" id="nRc.2.0.1.t21593-RA">
    <property type="protein sequence ID" value="nRc.2.0.1.t21593-RA"/>
    <property type="gene ID" value="nRc.2.0.1.g21593"/>
</dbReference>
<feature type="region of interest" description="Disordered" evidence="1">
    <location>
        <begin position="270"/>
        <end position="343"/>
    </location>
</feature>
<proteinExistence type="predicted"/>
<evidence type="ECO:0000313" key="2">
    <source>
        <dbReference type="Proteomes" id="UP000887565"/>
    </source>
</evidence>
<feature type="compositionally biased region" description="Acidic residues" evidence="1">
    <location>
        <begin position="276"/>
        <end position="288"/>
    </location>
</feature>
<name>A0A915J776_ROMCU</name>
<dbReference type="AlphaFoldDB" id="A0A915J776"/>
<protein>
    <submittedName>
        <fullName evidence="3">Uncharacterized protein</fullName>
    </submittedName>
</protein>
<feature type="compositionally biased region" description="Polar residues" evidence="1">
    <location>
        <begin position="315"/>
        <end position="329"/>
    </location>
</feature>